<gene>
    <name evidence="2" type="ORF">EZJ44_08050</name>
</gene>
<evidence type="ECO:0000313" key="2">
    <source>
        <dbReference type="EMBL" id="TBW20870.1"/>
    </source>
</evidence>
<name>A0A4Q9UYT7_9ACTO</name>
<feature type="signal peptide" evidence="1">
    <location>
        <begin position="1"/>
        <end position="32"/>
    </location>
</feature>
<evidence type="ECO:0000256" key="1">
    <source>
        <dbReference type="SAM" id="SignalP"/>
    </source>
</evidence>
<sequence>MNTHKKMAICKVRTVSLILLACLGLCSCSGSVEEKSIPSTELDIKADIDKEHYSITLPSDRYANIQMLSSDEIILQSAESAVIAECARNKLNIPIMGVPTWRLSDGQPFAFTEFGPWNVKIAEKYGFSNPSMFNALIPETRIKIPAGETDPLEHNSQFTEQQRQTVNDQCAKEETLNHFNTRKLAPHGPWTEELNNTRSQLLKDKRAQNIIRELDQCFVQAGLKMSSEVPGYVEGVIPDEITPRNLTMAVKAAQCQEKLNATPRLVEIWADLQAPIITKYADELIAQRQKIDKAVADAKEYINAHPELFKPPK</sequence>
<organism evidence="2 3">
    <name type="scientific">Arcanobacterium bovis</name>
    <dbReference type="NCBI Taxonomy" id="2529275"/>
    <lineage>
        <taxon>Bacteria</taxon>
        <taxon>Bacillati</taxon>
        <taxon>Actinomycetota</taxon>
        <taxon>Actinomycetes</taxon>
        <taxon>Actinomycetales</taxon>
        <taxon>Actinomycetaceae</taxon>
        <taxon>Arcanobacterium</taxon>
    </lineage>
</organism>
<accession>A0A4Q9UYT7</accession>
<keyword evidence="1" id="KW-0732">Signal</keyword>
<dbReference type="OrthoDB" id="3266783at2"/>
<dbReference type="RefSeq" id="WP_131282253.1">
    <property type="nucleotide sequence ID" value="NZ_JBHSLR010000003.1"/>
</dbReference>
<dbReference type="Proteomes" id="UP000293036">
    <property type="component" value="Unassembled WGS sequence"/>
</dbReference>
<evidence type="ECO:0000313" key="3">
    <source>
        <dbReference type="Proteomes" id="UP000293036"/>
    </source>
</evidence>
<dbReference type="EMBL" id="SJDT01000007">
    <property type="protein sequence ID" value="TBW20870.1"/>
    <property type="molecule type" value="Genomic_DNA"/>
</dbReference>
<reference evidence="2 3" key="1">
    <citation type="submission" date="2019-02" db="EMBL/GenBank/DDBJ databases">
        <title>Arcanobacterium bovis sp. nov., isolated from the milk of a cow with mastitis.</title>
        <authorList>
            <person name="Sammra O."/>
            <person name="Foster G."/>
            <person name="Hassan A."/>
            <person name="Alssahen M."/>
            <person name="Laemmler C."/>
            <person name="Borowiak M."/>
            <person name="Malorny B."/>
            <person name="Abdulmawjood A."/>
        </authorList>
    </citation>
    <scope>NUCLEOTIDE SEQUENCE [LARGE SCALE GENOMIC DNA]</scope>
    <source>
        <strain evidence="2 3">C605018/01/1</strain>
    </source>
</reference>
<protein>
    <submittedName>
        <fullName evidence="2">Uncharacterized protein</fullName>
    </submittedName>
</protein>
<feature type="chain" id="PRO_5039538170" evidence="1">
    <location>
        <begin position="33"/>
        <end position="313"/>
    </location>
</feature>
<proteinExistence type="predicted"/>
<keyword evidence="3" id="KW-1185">Reference proteome</keyword>
<dbReference type="PROSITE" id="PS51257">
    <property type="entry name" value="PROKAR_LIPOPROTEIN"/>
    <property type="match status" value="1"/>
</dbReference>
<dbReference type="AlphaFoldDB" id="A0A4Q9UYT7"/>
<comment type="caution">
    <text evidence="2">The sequence shown here is derived from an EMBL/GenBank/DDBJ whole genome shotgun (WGS) entry which is preliminary data.</text>
</comment>